<dbReference type="PROSITE" id="PS50936">
    <property type="entry name" value="ENGC_GTPASE"/>
    <property type="match status" value="1"/>
</dbReference>
<keyword evidence="3 10" id="KW-0479">Metal-binding</keyword>
<dbReference type="Proteomes" id="UP000199309">
    <property type="component" value="Unassembled WGS sequence"/>
</dbReference>
<dbReference type="InterPro" id="IPR004881">
    <property type="entry name" value="Ribosome_biogen_GTPase_RsgA"/>
</dbReference>
<dbReference type="EC" id="3.6.1.-" evidence="10"/>
<proteinExistence type="inferred from homology"/>
<dbReference type="InterPro" id="IPR027417">
    <property type="entry name" value="P-loop_NTPase"/>
</dbReference>
<dbReference type="Gene3D" id="1.10.40.50">
    <property type="entry name" value="Probable gtpase engc, domain 3"/>
    <property type="match status" value="1"/>
</dbReference>
<dbReference type="RefSeq" id="WP_091651344.1">
    <property type="nucleotide sequence ID" value="NZ_FNHQ01000021.1"/>
</dbReference>
<feature type="binding site" evidence="10">
    <location>
        <begin position="150"/>
        <end position="153"/>
    </location>
    <ligand>
        <name>GTP</name>
        <dbReference type="ChEBI" id="CHEBI:37565"/>
    </ligand>
</feature>
<accession>A0A1G9Y6M3</accession>
<dbReference type="STRING" id="349095.SAMN05660299_02005"/>
<dbReference type="PROSITE" id="PS51721">
    <property type="entry name" value="G_CP"/>
    <property type="match status" value="1"/>
</dbReference>
<evidence type="ECO:0000256" key="4">
    <source>
        <dbReference type="ARBA" id="ARBA00022730"/>
    </source>
</evidence>
<keyword evidence="8 10" id="KW-0694">RNA-binding</keyword>
<dbReference type="GO" id="GO:0019843">
    <property type="term" value="F:rRNA binding"/>
    <property type="evidence" value="ECO:0007669"/>
    <property type="project" value="UniProtKB-KW"/>
</dbReference>
<evidence type="ECO:0000256" key="8">
    <source>
        <dbReference type="ARBA" id="ARBA00022884"/>
    </source>
</evidence>
<dbReference type="HAMAP" id="MF_01820">
    <property type="entry name" value="GTPase_RsgA"/>
    <property type="match status" value="1"/>
</dbReference>
<sequence>MHINLKHYGLDEYFQQQANSYESWLVARVTVQHREVYNVISEYGEIEAVVSGKFAYQAEDYTDFPAVGDWVMVERVDGNYGRTVIHKVLHRRSALMRKVAGAETSGQIIAANIDTIFICMSLNADFNIRRIERYLTMAWDSMASPVIVLTKADLCNDLPEKLNQIYSVSMGVDVISCSSENRMGYDTIYAYVEEGKTIAFVGSSGVGKSTLINYLMEQDVCKTNMIREADDKGRHTTTCRQLLLLPKGGIVIDTPGMRELQIFTGNLSKTFADMEAIAAQCRFSNCSHGTEPGCAVREAIANGSVSEKRFVSYQRLQREIAYAGLNSRQLENEKINRMFGSKGEMKRVKKQFKNKKSR</sequence>
<evidence type="ECO:0000256" key="5">
    <source>
        <dbReference type="ARBA" id="ARBA00022741"/>
    </source>
</evidence>
<reference evidence="13 14" key="1">
    <citation type="submission" date="2016-10" db="EMBL/GenBank/DDBJ databases">
        <authorList>
            <person name="de Groot N.N."/>
        </authorList>
    </citation>
    <scope>NUCLEOTIDE SEQUENCE [LARGE SCALE GENOMIC DNA]</scope>
    <source>
        <strain evidence="13 14">DSM 16981</strain>
    </source>
</reference>
<feature type="binding site" evidence="10">
    <location>
        <position position="294"/>
    </location>
    <ligand>
        <name>Zn(2+)</name>
        <dbReference type="ChEBI" id="CHEBI:29105"/>
    </ligand>
</feature>
<dbReference type="AlphaFoldDB" id="A0A1G9Y6M3"/>
<feature type="domain" description="EngC GTPase" evidence="11">
    <location>
        <begin position="111"/>
        <end position="258"/>
    </location>
</feature>
<feature type="binding site" evidence="10">
    <location>
        <position position="281"/>
    </location>
    <ligand>
        <name>Zn(2+)</name>
        <dbReference type="ChEBI" id="CHEBI:29105"/>
    </ligand>
</feature>
<dbReference type="GO" id="GO:0042274">
    <property type="term" value="P:ribosomal small subunit biogenesis"/>
    <property type="evidence" value="ECO:0007669"/>
    <property type="project" value="UniProtKB-UniRule"/>
</dbReference>
<evidence type="ECO:0000313" key="13">
    <source>
        <dbReference type="EMBL" id="SDN04782.1"/>
    </source>
</evidence>
<evidence type="ECO:0000259" key="12">
    <source>
        <dbReference type="PROSITE" id="PS51721"/>
    </source>
</evidence>
<feature type="binding site" evidence="10">
    <location>
        <position position="288"/>
    </location>
    <ligand>
        <name>Zn(2+)</name>
        <dbReference type="ChEBI" id="CHEBI:29105"/>
    </ligand>
</feature>
<dbReference type="OrthoDB" id="9809485at2"/>
<keyword evidence="2 10" id="KW-0690">Ribosome biogenesis</keyword>
<dbReference type="EMBL" id="FNHQ01000021">
    <property type="protein sequence ID" value="SDN04782.1"/>
    <property type="molecule type" value="Genomic_DNA"/>
</dbReference>
<comment type="subunit">
    <text evidence="10">Monomer. Associates with 30S ribosomal subunit, binds 16S rRNA.</text>
</comment>
<organism evidence="13 14">
    <name type="scientific">Megasphaera paucivorans</name>
    <dbReference type="NCBI Taxonomy" id="349095"/>
    <lineage>
        <taxon>Bacteria</taxon>
        <taxon>Bacillati</taxon>
        <taxon>Bacillota</taxon>
        <taxon>Negativicutes</taxon>
        <taxon>Veillonellales</taxon>
        <taxon>Veillonellaceae</taxon>
        <taxon>Megasphaera</taxon>
    </lineage>
</organism>
<dbReference type="GO" id="GO:0005525">
    <property type="term" value="F:GTP binding"/>
    <property type="evidence" value="ECO:0007669"/>
    <property type="project" value="UniProtKB-UniRule"/>
</dbReference>
<evidence type="ECO:0000256" key="2">
    <source>
        <dbReference type="ARBA" id="ARBA00022517"/>
    </source>
</evidence>
<evidence type="ECO:0000256" key="6">
    <source>
        <dbReference type="ARBA" id="ARBA00022801"/>
    </source>
</evidence>
<dbReference type="InterPro" id="IPR010914">
    <property type="entry name" value="RsgA_GTPase_dom"/>
</dbReference>
<evidence type="ECO:0000256" key="1">
    <source>
        <dbReference type="ARBA" id="ARBA00022490"/>
    </source>
</evidence>
<dbReference type="GO" id="GO:0005737">
    <property type="term" value="C:cytoplasm"/>
    <property type="evidence" value="ECO:0007669"/>
    <property type="project" value="UniProtKB-SubCell"/>
</dbReference>
<dbReference type="NCBIfam" id="TIGR00157">
    <property type="entry name" value="ribosome small subunit-dependent GTPase A"/>
    <property type="match status" value="1"/>
</dbReference>
<comment type="function">
    <text evidence="10">One of several proteins that assist in the late maturation steps of the functional core of the 30S ribosomal subunit. Helps release RbfA from mature subunits. May play a role in the assembly of ribosomal proteins into the subunit. Circularly permuted GTPase that catalyzes slow GTP hydrolysis, GTPase activity is stimulated by the 30S ribosomal subunit.</text>
</comment>
<protein>
    <recommendedName>
        <fullName evidence="10">Small ribosomal subunit biogenesis GTPase RsgA</fullName>
        <ecNumber evidence="10">3.6.1.-</ecNumber>
    </recommendedName>
</protein>
<evidence type="ECO:0000313" key="14">
    <source>
        <dbReference type="Proteomes" id="UP000199309"/>
    </source>
</evidence>
<gene>
    <name evidence="10" type="primary">rsgA</name>
    <name evidence="13" type="ORF">SAMN05660299_02005</name>
</gene>
<keyword evidence="9 10" id="KW-0342">GTP-binding</keyword>
<dbReference type="CDD" id="cd01854">
    <property type="entry name" value="YjeQ_EngC"/>
    <property type="match status" value="1"/>
</dbReference>
<evidence type="ECO:0000256" key="3">
    <source>
        <dbReference type="ARBA" id="ARBA00022723"/>
    </source>
</evidence>
<keyword evidence="4 10" id="KW-0699">rRNA-binding</keyword>
<name>A0A1G9Y6M3_9FIRM</name>
<dbReference type="SUPFAM" id="SSF52540">
    <property type="entry name" value="P-loop containing nucleoside triphosphate hydrolases"/>
    <property type="match status" value="1"/>
</dbReference>
<evidence type="ECO:0000256" key="9">
    <source>
        <dbReference type="ARBA" id="ARBA00023134"/>
    </source>
</evidence>
<comment type="subcellular location">
    <subcellularLocation>
        <location evidence="10">Cytoplasm</location>
    </subcellularLocation>
</comment>
<feature type="binding site" evidence="10">
    <location>
        <begin position="202"/>
        <end position="210"/>
    </location>
    <ligand>
        <name>GTP</name>
        <dbReference type="ChEBI" id="CHEBI:37565"/>
    </ligand>
</feature>
<dbReference type="PANTHER" id="PTHR32120:SF10">
    <property type="entry name" value="SMALL RIBOSOMAL SUBUNIT BIOGENESIS GTPASE RSGA"/>
    <property type="match status" value="1"/>
</dbReference>
<evidence type="ECO:0000256" key="7">
    <source>
        <dbReference type="ARBA" id="ARBA00022833"/>
    </source>
</evidence>
<keyword evidence="7 10" id="KW-0862">Zinc</keyword>
<evidence type="ECO:0000256" key="10">
    <source>
        <dbReference type="HAMAP-Rule" id="MF_01820"/>
    </source>
</evidence>
<keyword evidence="6 10" id="KW-0378">Hydrolase</keyword>
<dbReference type="GO" id="GO:0046872">
    <property type="term" value="F:metal ion binding"/>
    <property type="evidence" value="ECO:0007669"/>
    <property type="project" value="UniProtKB-KW"/>
</dbReference>
<keyword evidence="5 10" id="KW-0547">Nucleotide-binding</keyword>
<feature type="binding site" evidence="10">
    <location>
        <position position="286"/>
    </location>
    <ligand>
        <name>Zn(2+)</name>
        <dbReference type="ChEBI" id="CHEBI:29105"/>
    </ligand>
</feature>
<keyword evidence="14" id="KW-1185">Reference proteome</keyword>
<keyword evidence="1 10" id="KW-0963">Cytoplasm</keyword>
<feature type="domain" description="CP-type G" evidence="12">
    <location>
        <begin position="103"/>
        <end position="260"/>
    </location>
</feature>
<dbReference type="Gene3D" id="3.40.50.300">
    <property type="entry name" value="P-loop containing nucleotide triphosphate hydrolases"/>
    <property type="match status" value="1"/>
</dbReference>
<comment type="cofactor">
    <cofactor evidence="10">
        <name>Zn(2+)</name>
        <dbReference type="ChEBI" id="CHEBI:29105"/>
    </cofactor>
    <text evidence="10">Binds 1 zinc ion per subunit.</text>
</comment>
<dbReference type="GO" id="GO:0003924">
    <property type="term" value="F:GTPase activity"/>
    <property type="evidence" value="ECO:0007669"/>
    <property type="project" value="UniProtKB-UniRule"/>
</dbReference>
<comment type="similarity">
    <text evidence="10">Belongs to the TRAFAC class YlqF/YawG GTPase family. RsgA subfamily.</text>
</comment>
<evidence type="ECO:0000259" key="11">
    <source>
        <dbReference type="PROSITE" id="PS50936"/>
    </source>
</evidence>
<dbReference type="Pfam" id="PF03193">
    <property type="entry name" value="RsgA_GTPase"/>
    <property type="match status" value="1"/>
</dbReference>
<dbReference type="InterPro" id="IPR030378">
    <property type="entry name" value="G_CP_dom"/>
</dbReference>
<dbReference type="PANTHER" id="PTHR32120">
    <property type="entry name" value="SMALL RIBOSOMAL SUBUNIT BIOGENESIS GTPASE RSGA"/>
    <property type="match status" value="1"/>
</dbReference>